<keyword evidence="2" id="KW-1133">Transmembrane helix</keyword>
<dbReference type="AlphaFoldDB" id="A0A8H4RYE0"/>
<accession>A0A8H4RYE0</accession>
<feature type="compositionally biased region" description="Polar residues" evidence="1">
    <location>
        <begin position="37"/>
        <end position="47"/>
    </location>
</feature>
<feature type="compositionally biased region" description="Polar residues" evidence="1">
    <location>
        <begin position="13"/>
        <end position="24"/>
    </location>
</feature>
<proteinExistence type="predicted"/>
<feature type="transmembrane region" description="Helical" evidence="2">
    <location>
        <begin position="356"/>
        <end position="382"/>
    </location>
</feature>
<comment type="caution">
    <text evidence="3">The sequence shown here is derived from an EMBL/GenBank/DDBJ whole genome shotgun (WGS) entry which is preliminary data.</text>
</comment>
<keyword evidence="2" id="KW-0812">Transmembrane</keyword>
<reference evidence="3 4" key="1">
    <citation type="submission" date="2020-03" db="EMBL/GenBank/DDBJ databases">
        <title>Draft Genome Sequence of Cudoniella acicularis.</title>
        <authorList>
            <person name="Buettner E."/>
            <person name="Kellner H."/>
        </authorList>
    </citation>
    <scope>NUCLEOTIDE SEQUENCE [LARGE SCALE GENOMIC DNA]</scope>
    <source>
        <strain evidence="3 4">DSM 108380</strain>
    </source>
</reference>
<sequence>MSSSQDEERMPDNGNNSESPQQNDQEGHSQEAPSAPSGHTGNISHDQPTAGEDTVHDPLIAGERAAHDPPMSGPSKKQRGEREDMSRLIDNANRANNEKIQIAKHSRAVVVTIANDVNDLKIRAETQEANLKDIARLVKDIRIHSENQDTIARRNFQQNQATHVEILNCAQALNQLVESNNSLLRLQSNFIEKTEALRISLLQLLPAILNRMGAICTAIDEIFGGGEHSAAVRAQAREQIARLNEAAELEERVWEGEEVFEGIDTEEEAHKILEELREQGEVVTRAEEQQAAEENAAPKPPPNPEREKHVPPGPPPSQTGDSASNSSTVSRWPRAIGGFPVVIRHLREIRDLSAEILALFYISLAGVCAIALSISLTGFWAWGTEYRNKISSEGGQKGGVNWENYEA</sequence>
<feature type="region of interest" description="Disordered" evidence="1">
    <location>
        <begin position="1"/>
        <end position="84"/>
    </location>
</feature>
<organism evidence="3 4">
    <name type="scientific">Cudoniella acicularis</name>
    <dbReference type="NCBI Taxonomy" id="354080"/>
    <lineage>
        <taxon>Eukaryota</taxon>
        <taxon>Fungi</taxon>
        <taxon>Dikarya</taxon>
        <taxon>Ascomycota</taxon>
        <taxon>Pezizomycotina</taxon>
        <taxon>Leotiomycetes</taxon>
        <taxon>Helotiales</taxon>
        <taxon>Tricladiaceae</taxon>
        <taxon>Cudoniella</taxon>
    </lineage>
</organism>
<evidence type="ECO:0000313" key="4">
    <source>
        <dbReference type="Proteomes" id="UP000566819"/>
    </source>
</evidence>
<evidence type="ECO:0000256" key="2">
    <source>
        <dbReference type="SAM" id="Phobius"/>
    </source>
</evidence>
<protein>
    <submittedName>
        <fullName evidence="3">Uncharacterized protein</fullName>
    </submittedName>
</protein>
<dbReference type="EMBL" id="JAAMPI010000050">
    <property type="protein sequence ID" value="KAF4636757.1"/>
    <property type="molecule type" value="Genomic_DNA"/>
</dbReference>
<name>A0A8H4RYE0_9HELO</name>
<feature type="region of interest" description="Disordered" evidence="1">
    <location>
        <begin position="280"/>
        <end position="331"/>
    </location>
</feature>
<feature type="compositionally biased region" description="Basic and acidic residues" evidence="1">
    <location>
        <begin position="1"/>
        <end position="11"/>
    </location>
</feature>
<evidence type="ECO:0000256" key="1">
    <source>
        <dbReference type="SAM" id="MobiDB-lite"/>
    </source>
</evidence>
<evidence type="ECO:0000313" key="3">
    <source>
        <dbReference type="EMBL" id="KAF4636757.1"/>
    </source>
</evidence>
<feature type="compositionally biased region" description="Polar residues" evidence="1">
    <location>
        <begin position="318"/>
        <end position="330"/>
    </location>
</feature>
<keyword evidence="4" id="KW-1185">Reference proteome</keyword>
<keyword evidence="2" id="KW-0472">Membrane</keyword>
<dbReference type="Proteomes" id="UP000566819">
    <property type="component" value="Unassembled WGS sequence"/>
</dbReference>
<gene>
    <name evidence="3" type="ORF">G7Y89_g1311</name>
</gene>